<dbReference type="RefSeq" id="WP_274691473.1">
    <property type="nucleotide sequence ID" value="NZ_JAPMOU010000053.1"/>
</dbReference>
<keyword evidence="2" id="KW-1185">Reference proteome</keyword>
<proteinExistence type="predicted"/>
<sequence>MLTTRIDQYQAAIKKSYDYLTNRLSPEMIHAGEVDLSSIYKYPTLLLLAGKQPQCEHFIEAIKQYYFKEDGDFLTYPELKSVNTILDSYQPYMNGWLAIAAHKLERFDISIHAYEFLHNFLNPKLGGYSNGCKKTKGSLQVDLFTTAHLGRVSLCIGGIDMAVKAADCIVHGLKMQPYSDRLLFKMDTDGHLVNSFNEDEASFYCVNKAEKKQLYFLLGYPAAFLLDIYQATAEEHYLDYALDLLGFACGCHGIQESLFSHKVAWAAAKATRLTGDLVYSEFALSILDYIIENQSNTGCWHETEADYFMLDQTTEIAIWISSVITELALFDTYNSAK</sequence>
<dbReference type="EMBL" id="JAPMOU010000053">
    <property type="protein sequence ID" value="MDE1465162.1"/>
    <property type="molecule type" value="Genomic_DNA"/>
</dbReference>
<dbReference type="SUPFAM" id="SSF48208">
    <property type="entry name" value="Six-hairpin glycosidases"/>
    <property type="match status" value="1"/>
</dbReference>
<gene>
    <name evidence="1" type="ORF">ORQ98_24675</name>
</gene>
<protein>
    <submittedName>
        <fullName evidence="1">Uncharacterized protein</fullName>
    </submittedName>
</protein>
<reference evidence="1 2" key="1">
    <citation type="submission" date="2022-11" db="EMBL/GenBank/DDBJ databases">
        <title>Spartinivicinus poritis sp. nov., isolated from scleractinian coral Porites lutea.</title>
        <authorList>
            <person name="Zhang G."/>
            <person name="Cai L."/>
            <person name="Wei Q."/>
        </authorList>
    </citation>
    <scope>NUCLEOTIDE SEQUENCE [LARGE SCALE GENOMIC DNA]</scope>
    <source>
        <strain evidence="1 2">A2-2</strain>
    </source>
</reference>
<dbReference type="InterPro" id="IPR008928">
    <property type="entry name" value="6-hairpin_glycosidase_sf"/>
</dbReference>
<evidence type="ECO:0000313" key="2">
    <source>
        <dbReference type="Proteomes" id="UP001528823"/>
    </source>
</evidence>
<comment type="caution">
    <text evidence="1">The sequence shown here is derived from an EMBL/GenBank/DDBJ whole genome shotgun (WGS) entry which is preliminary data.</text>
</comment>
<organism evidence="1 2">
    <name type="scientific">Spartinivicinus poritis</name>
    <dbReference type="NCBI Taxonomy" id="2994640"/>
    <lineage>
        <taxon>Bacteria</taxon>
        <taxon>Pseudomonadati</taxon>
        <taxon>Pseudomonadota</taxon>
        <taxon>Gammaproteobacteria</taxon>
        <taxon>Oceanospirillales</taxon>
        <taxon>Zooshikellaceae</taxon>
        <taxon>Spartinivicinus</taxon>
    </lineage>
</organism>
<dbReference type="Proteomes" id="UP001528823">
    <property type="component" value="Unassembled WGS sequence"/>
</dbReference>
<evidence type="ECO:0000313" key="1">
    <source>
        <dbReference type="EMBL" id="MDE1465162.1"/>
    </source>
</evidence>
<name>A0ABT5UI13_9GAMM</name>
<accession>A0ABT5UI13</accession>